<keyword evidence="6" id="KW-0325">Glycoprotein</keyword>
<dbReference type="GO" id="GO:0004222">
    <property type="term" value="F:metalloendopeptidase activity"/>
    <property type="evidence" value="ECO:0007669"/>
    <property type="project" value="UniProtKB-UniRule"/>
</dbReference>
<dbReference type="Pfam" id="PF01400">
    <property type="entry name" value="Astacin"/>
    <property type="match status" value="1"/>
</dbReference>
<evidence type="ECO:0000256" key="7">
    <source>
        <dbReference type="PROSITE-ProRule" id="PRU01211"/>
    </source>
</evidence>
<evidence type="ECO:0000256" key="4">
    <source>
        <dbReference type="ARBA" id="ARBA00022833"/>
    </source>
</evidence>
<keyword evidence="1 7" id="KW-0645">Protease</keyword>
<keyword evidence="10" id="KW-0812">Transmembrane</keyword>
<dbReference type="Pfam" id="PF00090">
    <property type="entry name" value="TSP_1"/>
    <property type="match status" value="2"/>
</dbReference>
<dbReference type="InterPro" id="IPR028994">
    <property type="entry name" value="Integrin_alpha_N"/>
</dbReference>
<dbReference type="SMART" id="SM00209">
    <property type="entry name" value="TSP1"/>
    <property type="match status" value="2"/>
</dbReference>
<dbReference type="PANTHER" id="PTHR10127">
    <property type="entry name" value="DISCOIDIN, CUB, EGF, LAMININ , AND ZINC METALLOPROTEASE DOMAIN CONTAINING"/>
    <property type="match status" value="1"/>
</dbReference>
<evidence type="ECO:0000256" key="5">
    <source>
        <dbReference type="ARBA" id="ARBA00023049"/>
    </source>
</evidence>
<dbReference type="SUPFAM" id="SSF55486">
    <property type="entry name" value="Metalloproteases ('zincins'), catalytic domain"/>
    <property type="match status" value="1"/>
</dbReference>
<keyword evidence="4 7" id="KW-0862">Zinc</keyword>
<keyword evidence="3 7" id="KW-0378">Hydrolase</keyword>
<dbReference type="InterPro" id="IPR036383">
    <property type="entry name" value="TSP1_rpt_sf"/>
</dbReference>
<sequence length="763" mass="86124">MEELYVSTGPAPEVGEKEKPRHHRKQAEAGGGVQGSKKRPTKKDDKTTVKIAMVGILVVGVIALILAIVLGMSPSEEYSCQRAKNEGEKVSPFDVNECEAAKKKCQFDITTCSDACPLGYKNEGGCAVSCLCATDGTYESDIMFNEANIQRALDRFIAPPDNGSFDVFTGNTIKTTAPLWELGVNGRVQIPYVFDPTITTGDYRAVYKASYWFSRHSCIDLVPRKKEKAHILFIRGNGCSSFIGKTGWRQYVSLGIGCSKASIVMHEILHAAGFYHEQSRPDRDLYIKVYYENIQKEYHRQYDKARPEAVADFGYEYDVKSLMHYHSRAFQIVGKLTFVVLKTGYSIASSNEHPSETDIAEIDSLYKCKRKAANQKGRWGEWAPWGACRATCGTIGAIVQRYRRCEYKDGQFAQDCKGKNWETKVCKLKACSPKYSEWGSWSACSLTCHFEHGIHALETRRRNCINKKEGLCPNSWIFGADIYQSRYCRPEPSCKTKEDIEKEKALYKKLREIHRNPNWTGWSHWYPACPFNCDGVTKEKKRRTCAEYSAKVSKCEGNTPGSKIASQEIQRFCRCAYGMTPPTGKLSLTTVIIESDDLGSEIRRRSVEGGIMDVNSRLFCSSGKVVRGKFNEDDSVDVVCVESNHISFYPTINGETNYDSSFQQSYQFCQSENQLLLNESADFNTDTNDDLACIDRNSGQMIILSFFDNRFEVHSDWAGLQDFCVGRKSHIFAGYGDDDGRADLICLNKITNRESIIINNWNF</sequence>
<dbReference type="PANTHER" id="PTHR10127:SF780">
    <property type="entry name" value="METALLOENDOPEPTIDASE"/>
    <property type="match status" value="1"/>
</dbReference>
<keyword evidence="10" id="KW-0472">Membrane</keyword>
<evidence type="ECO:0000256" key="8">
    <source>
        <dbReference type="RuleBase" id="RU361183"/>
    </source>
</evidence>
<feature type="transmembrane region" description="Helical" evidence="10">
    <location>
        <begin position="47"/>
        <end position="72"/>
    </location>
</feature>
<keyword evidence="5 7" id="KW-0482">Metalloprotease</keyword>
<dbReference type="InterPro" id="IPR034035">
    <property type="entry name" value="Astacin-like_dom"/>
</dbReference>
<accession>A0A3Q8VR49</accession>
<organism evidence="12">
    <name type="scientific">Ciona robusta</name>
    <dbReference type="NCBI Taxonomy" id="1774208"/>
    <lineage>
        <taxon>Eukaryota</taxon>
        <taxon>Metazoa</taxon>
        <taxon>Chordata</taxon>
        <taxon>Tunicata</taxon>
        <taxon>Ascidiacea</taxon>
        <taxon>Phlebobranchia</taxon>
        <taxon>Cionidae</taxon>
        <taxon>Ciona</taxon>
    </lineage>
</organism>
<dbReference type="CDD" id="cd04280">
    <property type="entry name" value="ZnMc_astacin_like"/>
    <property type="match status" value="1"/>
</dbReference>
<dbReference type="PROSITE" id="PS51864">
    <property type="entry name" value="ASTACIN"/>
    <property type="match status" value="1"/>
</dbReference>
<dbReference type="SUPFAM" id="SSF82895">
    <property type="entry name" value="TSP-1 type 1 repeat"/>
    <property type="match status" value="2"/>
</dbReference>
<dbReference type="EMBL" id="MH108630">
    <property type="protein sequence ID" value="AZM68747.1"/>
    <property type="molecule type" value="mRNA"/>
</dbReference>
<dbReference type="PROSITE" id="PS50092">
    <property type="entry name" value="TSP1"/>
    <property type="match status" value="2"/>
</dbReference>
<dbReference type="SMART" id="SM00235">
    <property type="entry name" value="ZnMc"/>
    <property type="match status" value="1"/>
</dbReference>
<dbReference type="SUPFAM" id="SSF69318">
    <property type="entry name" value="Integrin alpha N-terminal domain"/>
    <property type="match status" value="1"/>
</dbReference>
<dbReference type="InterPro" id="IPR000884">
    <property type="entry name" value="TSP1_rpt"/>
</dbReference>
<evidence type="ECO:0000259" key="11">
    <source>
        <dbReference type="PROSITE" id="PS51864"/>
    </source>
</evidence>
<evidence type="ECO:0000256" key="6">
    <source>
        <dbReference type="ARBA" id="ARBA00023180"/>
    </source>
</evidence>
<feature type="binding site" evidence="7">
    <location>
        <position position="276"/>
    </location>
    <ligand>
        <name>Zn(2+)</name>
        <dbReference type="ChEBI" id="CHEBI:29105"/>
        <note>catalytic</note>
    </ligand>
</feature>
<feature type="active site" evidence="7">
    <location>
        <position position="267"/>
    </location>
</feature>
<keyword evidence="2 7" id="KW-0479">Metal-binding</keyword>
<name>A0A3Q8VR49_9ASCI</name>
<dbReference type="Gene3D" id="2.20.100.10">
    <property type="entry name" value="Thrombospondin type-1 (TSP1) repeat"/>
    <property type="match status" value="2"/>
</dbReference>
<keyword evidence="10" id="KW-1133">Transmembrane helix</keyword>
<evidence type="ECO:0000256" key="1">
    <source>
        <dbReference type="ARBA" id="ARBA00022670"/>
    </source>
</evidence>
<dbReference type="GO" id="GO:0006508">
    <property type="term" value="P:proteolysis"/>
    <property type="evidence" value="ECO:0007669"/>
    <property type="project" value="UniProtKB-KW"/>
</dbReference>
<evidence type="ECO:0000256" key="10">
    <source>
        <dbReference type="SAM" id="Phobius"/>
    </source>
</evidence>
<feature type="domain" description="Peptidase M12A" evidence="11">
    <location>
        <begin position="171"/>
        <end position="369"/>
    </location>
</feature>
<comment type="cofactor">
    <cofactor evidence="7 8">
        <name>Zn(2+)</name>
        <dbReference type="ChEBI" id="CHEBI:29105"/>
    </cofactor>
    <text evidence="7 8">Binds 1 zinc ion per subunit.</text>
</comment>
<dbReference type="PRINTS" id="PR00480">
    <property type="entry name" value="ASTACIN"/>
</dbReference>
<evidence type="ECO:0000256" key="9">
    <source>
        <dbReference type="SAM" id="MobiDB-lite"/>
    </source>
</evidence>
<reference evidence="12" key="1">
    <citation type="submission" date="2018-03" db="EMBL/GenBank/DDBJ databases">
        <authorList>
            <person name="Nakazawa S."/>
            <person name="Shirae-Kurabayashi M."/>
            <person name="Sawada H."/>
        </authorList>
    </citation>
    <scope>NUCLEOTIDE SEQUENCE</scope>
    <source>
        <tissue evidence="12">Testis</tissue>
    </source>
</reference>
<feature type="region of interest" description="Disordered" evidence="9">
    <location>
        <begin position="1"/>
        <end position="44"/>
    </location>
</feature>
<feature type="binding site" evidence="7">
    <location>
        <position position="266"/>
    </location>
    <ligand>
        <name>Zn(2+)</name>
        <dbReference type="ChEBI" id="CHEBI:29105"/>
        <note>catalytic</note>
    </ligand>
</feature>
<proteinExistence type="evidence at transcript level"/>
<dbReference type="InterPro" id="IPR024079">
    <property type="entry name" value="MetalloPept_cat_dom_sf"/>
</dbReference>
<gene>
    <name evidence="12" type="primary">Tast1</name>
</gene>
<dbReference type="InterPro" id="IPR006026">
    <property type="entry name" value="Peptidase_Metallo"/>
</dbReference>
<dbReference type="AlphaFoldDB" id="A0A3Q8VR49"/>
<protein>
    <recommendedName>
        <fullName evidence="8">Metalloendopeptidase</fullName>
        <ecNumber evidence="8">3.4.24.-</ecNumber>
    </recommendedName>
</protein>
<comment type="caution">
    <text evidence="7">Lacks conserved residue(s) required for the propagation of feature annotation.</text>
</comment>
<feature type="binding site" evidence="7">
    <location>
        <position position="270"/>
    </location>
    <ligand>
        <name>Zn(2+)</name>
        <dbReference type="ChEBI" id="CHEBI:29105"/>
        <note>catalytic</note>
    </ligand>
</feature>
<evidence type="ECO:0000256" key="3">
    <source>
        <dbReference type="ARBA" id="ARBA00022801"/>
    </source>
</evidence>
<dbReference type="Gene3D" id="3.40.390.10">
    <property type="entry name" value="Collagenase (Catalytic Domain)"/>
    <property type="match status" value="1"/>
</dbReference>
<dbReference type="InterPro" id="IPR001506">
    <property type="entry name" value="Peptidase_M12A"/>
</dbReference>
<evidence type="ECO:0000313" key="12">
    <source>
        <dbReference type="EMBL" id="AZM68747.1"/>
    </source>
</evidence>
<dbReference type="GO" id="GO:0008270">
    <property type="term" value="F:zinc ion binding"/>
    <property type="evidence" value="ECO:0007669"/>
    <property type="project" value="UniProtKB-UniRule"/>
</dbReference>
<evidence type="ECO:0000256" key="2">
    <source>
        <dbReference type="ARBA" id="ARBA00022723"/>
    </source>
</evidence>
<dbReference type="EC" id="3.4.24.-" evidence="8"/>